<gene>
    <name evidence="2" type="ORF">g.22545</name>
</gene>
<name>A0A1B6CAB5_9HEMI</name>
<dbReference type="PANTHER" id="PTHR13115">
    <property type="entry name" value="RNA POLYMERASE-ASSOCIATED PROTEIN RTF1 HOMOLOG"/>
    <property type="match status" value="1"/>
</dbReference>
<dbReference type="EMBL" id="GEDC01026880">
    <property type="protein sequence ID" value="JAS10418.1"/>
    <property type="molecule type" value="Transcribed_RNA"/>
</dbReference>
<accession>A0A1B6CAB5</accession>
<organism evidence="2">
    <name type="scientific">Clastoptera arizonana</name>
    <name type="common">Arizona spittle bug</name>
    <dbReference type="NCBI Taxonomy" id="38151"/>
    <lineage>
        <taxon>Eukaryota</taxon>
        <taxon>Metazoa</taxon>
        <taxon>Ecdysozoa</taxon>
        <taxon>Arthropoda</taxon>
        <taxon>Hexapoda</taxon>
        <taxon>Insecta</taxon>
        <taxon>Pterygota</taxon>
        <taxon>Neoptera</taxon>
        <taxon>Paraneoptera</taxon>
        <taxon>Hemiptera</taxon>
        <taxon>Auchenorrhyncha</taxon>
        <taxon>Cercopoidea</taxon>
        <taxon>Clastopteridae</taxon>
        <taxon>Clastoptera</taxon>
    </lineage>
</organism>
<feature type="compositionally biased region" description="Basic and acidic residues" evidence="1">
    <location>
        <begin position="75"/>
        <end position="86"/>
    </location>
</feature>
<dbReference type="GO" id="GO:1990269">
    <property type="term" value="F:RNA polymerase II C-terminal domain phosphoserine binding"/>
    <property type="evidence" value="ECO:0007669"/>
    <property type="project" value="TreeGrafter"/>
</dbReference>
<feature type="compositionally biased region" description="Basic and acidic residues" evidence="1">
    <location>
        <begin position="193"/>
        <end position="205"/>
    </location>
</feature>
<feature type="compositionally biased region" description="Basic and acidic residues" evidence="1">
    <location>
        <begin position="122"/>
        <end position="154"/>
    </location>
</feature>
<protein>
    <submittedName>
        <fullName evidence="2">Uncharacterized protein</fullName>
    </submittedName>
</protein>
<feature type="region of interest" description="Disordered" evidence="1">
    <location>
        <begin position="174"/>
        <end position="211"/>
    </location>
</feature>
<reference evidence="2" key="1">
    <citation type="submission" date="2015-12" db="EMBL/GenBank/DDBJ databases">
        <title>De novo transcriptome assembly of four potential Pierce s Disease insect vectors from Arizona vineyards.</title>
        <authorList>
            <person name="Tassone E.E."/>
        </authorList>
    </citation>
    <scope>NUCLEOTIDE SEQUENCE</scope>
</reference>
<evidence type="ECO:0000256" key="1">
    <source>
        <dbReference type="SAM" id="MobiDB-lite"/>
    </source>
</evidence>
<dbReference type="GO" id="GO:0016593">
    <property type="term" value="C:Cdc73/Paf1 complex"/>
    <property type="evidence" value="ECO:0007669"/>
    <property type="project" value="TreeGrafter"/>
</dbReference>
<proteinExistence type="predicted"/>
<evidence type="ECO:0000313" key="2">
    <source>
        <dbReference type="EMBL" id="JAS10418.1"/>
    </source>
</evidence>
<sequence>MKKTELMKEKELAISRGDELEATRISQKLQELEERANELDKMRTSTISSISYINDRNRKKNVEEAEKAIMEEVRRNKGKKIDDPFTRRSTKPRMVFKANENQDEMDDPPKLPINNSAIDNDGGSKDKNLEVKNRLDGPTENLDPEKKRDKLGHAKADDLFSAHDFDIKIDLEVPLPNNPVSITPKPVNPVRESGPRRSLNLEDYKKKRGLI</sequence>
<feature type="region of interest" description="Disordered" evidence="1">
    <location>
        <begin position="75"/>
        <end position="154"/>
    </location>
</feature>
<dbReference type="AlphaFoldDB" id="A0A1B6CAB5"/>
<dbReference type="PANTHER" id="PTHR13115:SF8">
    <property type="entry name" value="RNA POLYMERASE-ASSOCIATED PROTEIN RTF1 HOMOLOG"/>
    <property type="match status" value="1"/>
</dbReference>